<dbReference type="Proteomes" id="UP001501153">
    <property type="component" value="Unassembled WGS sequence"/>
</dbReference>
<proteinExistence type="predicted"/>
<reference evidence="5" key="1">
    <citation type="journal article" date="2019" name="Int. J. Syst. Evol. Microbiol.">
        <title>The Global Catalogue of Microorganisms (GCM) 10K type strain sequencing project: providing services to taxonomists for standard genome sequencing and annotation.</title>
        <authorList>
            <consortium name="The Broad Institute Genomics Platform"/>
            <consortium name="The Broad Institute Genome Sequencing Center for Infectious Disease"/>
            <person name="Wu L."/>
            <person name="Ma J."/>
        </authorList>
    </citation>
    <scope>NUCLEOTIDE SEQUENCE [LARGE SCALE GENOMIC DNA]</scope>
    <source>
        <strain evidence="5">JCM 17923</strain>
    </source>
</reference>
<evidence type="ECO:0000313" key="4">
    <source>
        <dbReference type="EMBL" id="GAA4351230.1"/>
    </source>
</evidence>
<feature type="signal peptide" evidence="2">
    <location>
        <begin position="1"/>
        <end position="17"/>
    </location>
</feature>
<dbReference type="Pfam" id="PF22311">
    <property type="entry name" value="DUF6970"/>
    <property type="match status" value="1"/>
</dbReference>
<feature type="region of interest" description="Disordered" evidence="1">
    <location>
        <begin position="131"/>
        <end position="154"/>
    </location>
</feature>
<dbReference type="PROSITE" id="PS51257">
    <property type="entry name" value="PROKAR_LIPOPROTEIN"/>
    <property type="match status" value="1"/>
</dbReference>
<name>A0ABP8I4V5_9BACT</name>
<organism evidence="4 5">
    <name type="scientific">Hymenobacter saemangeumensis</name>
    <dbReference type="NCBI Taxonomy" id="1084522"/>
    <lineage>
        <taxon>Bacteria</taxon>
        <taxon>Pseudomonadati</taxon>
        <taxon>Bacteroidota</taxon>
        <taxon>Cytophagia</taxon>
        <taxon>Cytophagales</taxon>
        <taxon>Hymenobacteraceae</taxon>
        <taxon>Hymenobacter</taxon>
    </lineage>
</organism>
<evidence type="ECO:0000256" key="2">
    <source>
        <dbReference type="SAM" id="SignalP"/>
    </source>
</evidence>
<dbReference type="EMBL" id="BAABGZ010000013">
    <property type="protein sequence ID" value="GAA4351230.1"/>
    <property type="molecule type" value="Genomic_DNA"/>
</dbReference>
<evidence type="ECO:0000259" key="3">
    <source>
        <dbReference type="Pfam" id="PF22311"/>
    </source>
</evidence>
<accession>A0ABP8I4V5</accession>
<keyword evidence="2" id="KW-0732">Signal</keyword>
<gene>
    <name evidence="4" type="ORF">GCM10023185_09720</name>
</gene>
<feature type="region of interest" description="Disordered" evidence="1">
    <location>
        <begin position="27"/>
        <end position="67"/>
    </location>
</feature>
<dbReference type="InterPro" id="IPR054243">
    <property type="entry name" value="DUF6970"/>
</dbReference>
<keyword evidence="5" id="KW-1185">Reference proteome</keyword>
<feature type="domain" description="DUF6970" evidence="3">
    <location>
        <begin position="77"/>
        <end position="152"/>
    </location>
</feature>
<sequence>MKIAFIAASCFLATACATNQVTVETPTTPPDTGFVSNPASPTPAPTSANTVDPVPARLAPPDTTHRPQWLQERIANVLSERKRTPIIRIMRYDYKGQTVYYQSAPCCDQYSTVFDSKGRVLCNPDGGITGKGDGKCPDFDKNKTNEKLVWQDPR</sequence>
<evidence type="ECO:0000313" key="5">
    <source>
        <dbReference type="Proteomes" id="UP001501153"/>
    </source>
</evidence>
<feature type="chain" id="PRO_5047241625" description="DUF6970 domain-containing protein" evidence="2">
    <location>
        <begin position="18"/>
        <end position="154"/>
    </location>
</feature>
<comment type="caution">
    <text evidence="4">The sequence shown here is derived from an EMBL/GenBank/DDBJ whole genome shotgun (WGS) entry which is preliminary data.</text>
</comment>
<evidence type="ECO:0000256" key="1">
    <source>
        <dbReference type="SAM" id="MobiDB-lite"/>
    </source>
</evidence>
<protein>
    <recommendedName>
        <fullName evidence="3">DUF6970 domain-containing protein</fullName>
    </recommendedName>
</protein>
<feature type="compositionally biased region" description="Basic and acidic residues" evidence="1">
    <location>
        <begin position="132"/>
        <end position="146"/>
    </location>
</feature>